<dbReference type="InterPro" id="IPR044834">
    <property type="entry name" value="PATL"/>
</dbReference>
<dbReference type="RefSeq" id="XP_022772231.1">
    <property type="nucleotide sequence ID" value="XM_022916496.1"/>
</dbReference>
<dbReference type="InterPro" id="IPR056794">
    <property type="entry name" value="PATL1-6_C_GOLD"/>
</dbReference>
<name>A0A6P6B5P7_DURZI</name>
<organism evidence="2 3">
    <name type="scientific">Durio zibethinus</name>
    <name type="common">Durian</name>
    <dbReference type="NCBI Taxonomy" id="66656"/>
    <lineage>
        <taxon>Eukaryota</taxon>
        <taxon>Viridiplantae</taxon>
        <taxon>Streptophyta</taxon>
        <taxon>Embryophyta</taxon>
        <taxon>Tracheophyta</taxon>
        <taxon>Spermatophyta</taxon>
        <taxon>Magnoliopsida</taxon>
        <taxon>eudicotyledons</taxon>
        <taxon>Gunneridae</taxon>
        <taxon>Pentapetalae</taxon>
        <taxon>rosids</taxon>
        <taxon>malvids</taxon>
        <taxon>Malvales</taxon>
        <taxon>Malvaceae</taxon>
        <taxon>Helicteroideae</taxon>
        <taxon>Durio</taxon>
    </lineage>
</organism>
<dbReference type="AlphaFoldDB" id="A0A6P6B5P7"/>
<dbReference type="GeneID" id="111314883"/>
<feature type="domain" description="Patellin-1-6 C-terminal GOLD" evidence="1">
    <location>
        <begin position="1"/>
        <end position="60"/>
    </location>
</feature>
<dbReference type="OrthoDB" id="75724at2759"/>
<dbReference type="GO" id="GO:0008289">
    <property type="term" value="F:lipid binding"/>
    <property type="evidence" value="ECO:0007669"/>
    <property type="project" value="InterPro"/>
</dbReference>
<evidence type="ECO:0000313" key="3">
    <source>
        <dbReference type="RefSeq" id="XP_022772231.1"/>
    </source>
</evidence>
<evidence type="ECO:0000259" key="1">
    <source>
        <dbReference type="Pfam" id="PF25099"/>
    </source>
</evidence>
<proteinExistence type="predicted"/>
<dbReference type="PANTHER" id="PTHR45932">
    <property type="entry name" value="PATELLIN-1"/>
    <property type="match status" value="1"/>
</dbReference>
<dbReference type="PANTHER" id="PTHR45932:SF27">
    <property type="entry name" value="PATELLIN-2"/>
    <property type="match status" value="1"/>
</dbReference>
<dbReference type="Proteomes" id="UP000515121">
    <property type="component" value="Unplaced"/>
</dbReference>
<dbReference type="KEGG" id="dzi:111314883"/>
<accession>A0A6P6B5P7</accession>
<protein>
    <submittedName>
        <fullName evidence="3">Patellin-1-like</fullName>
    </submittedName>
</protein>
<gene>
    <name evidence="3" type="primary">LOC111314883</name>
</gene>
<evidence type="ECO:0000313" key="2">
    <source>
        <dbReference type="Proteomes" id="UP000515121"/>
    </source>
</evidence>
<sequence length="86" mass="9711">MGWDVIYGVIFVPTVEDEYPLIFKKKKKKVILADATVIRDSFVIGEPGKVVLTIDNMTSKLITLLYDKALFQLKSEAFNLSKNSIT</sequence>
<dbReference type="Pfam" id="PF25099">
    <property type="entry name" value="GOLD_PATL1_C"/>
    <property type="match status" value="1"/>
</dbReference>
<keyword evidence="2" id="KW-1185">Reference proteome</keyword>
<reference evidence="3" key="1">
    <citation type="submission" date="2025-08" db="UniProtKB">
        <authorList>
            <consortium name="RefSeq"/>
        </authorList>
    </citation>
    <scope>IDENTIFICATION</scope>
    <source>
        <tissue evidence="3">Fruit stalk</tissue>
    </source>
</reference>